<dbReference type="Gene3D" id="1.20.5.460">
    <property type="entry name" value="Single helix bin"/>
    <property type="match status" value="1"/>
</dbReference>
<feature type="domain" description="Proline utilization A proline dehydrogenase N-terminal" evidence="9">
    <location>
        <begin position="39"/>
        <end position="86"/>
    </location>
</feature>
<dbReference type="InterPro" id="IPR024089">
    <property type="entry name" value="PRODH_PutA_dom_I/II"/>
</dbReference>
<evidence type="ECO:0000313" key="11">
    <source>
        <dbReference type="Proteomes" id="UP001069802"/>
    </source>
</evidence>
<proteinExistence type="inferred from homology"/>
<dbReference type="GO" id="GO:0004657">
    <property type="term" value="F:proline dehydrogenase activity"/>
    <property type="evidence" value="ECO:0007669"/>
    <property type="project" value="UniProtKB-EC"/>
</dbReference>
<dbReference type="Gene3D" id="1.20.5.550">
    <property type="entry name" value="Single Helix bin"/>
    <property type="match status" value="1"/>
</dbReference>
<dbReference type="InterPro" id="IPR024090">
    <property type="entry name" value="PRODH_PutA_dom_I"/>
</dbReference>
<dbReference type="EC" id="1.5.5.2" evidence="5"/>
<comment type="pathway">
    <text evidence="1 5">Amino-acid degradation; L-proline degradation into L-glutamate; L-glutamate from L-proline: step 2/2.</text>
</comment>
<evidence type="ECO:0000259" key="6">
    <source>
        <dbReference type="Pfam" id="PF00171"/>
    </source>
</evidence>
<evidence type="ECO:0000259" key="7">
    <source>
        <dbReference type="Pfam" id="PF01619"/>
    </source>
</evidence>
<dbReference type="NCBIfam" id="TIGR01238">
    <property type="entry name" value="D1pyr5carbox3"/>
    <property type="match status" value="1"/>
</dbReference>
<keyword evidence="5" id="KW-0642">Proline metabolism</keyword>
<evidence type="ECO:0000256" key="4">
    <source>
        <dbReference type="ARBA" id="ARBA00048142"/>
    </source>
</evidence>
<evidence type="ECO:0000256" key="5">
    <source>
        <dbReference type="PIRNR" id="PIRNR000197"/>
    </source>
</evidence>
<dbReference type="Pfam" id="PF00171">
    <property type="entry name" value="Aldedh"/>
    <property type="match status" value="1"/>
</dbReference>
<dbReference type="InterPro" id="IPR029041">
    <property type="entry name" value="FAD-linked_oxidoreductase-like"/>
</dbReference>
<dbReference type="PANTHER" id="PTHR42862:SF1">
    <property type="entry name" value="DELTA-1-PYRROLINE-5-CARBOXYLATE DEHYDROGENASE 2, ISOFORM A-RELATED"/>
    <property type="match status" value="1"/>
</dbReference>
<evidence type="ECO:0000256" key="1">
    <source>
        <dbReference type="ARBA" id="ARBA00004786"/>
    </source>
</evidence>
<dbReference type="InterPro" id="IPR016161">
    <property type="entry name" value="Ald_DH/histidinol_DH"/>
</dbReference>
<dbReference type="SUPFAM" id="SSF53720">
    <property type="entry name" value="ALDH-like"/>
    <property type="match status" value="1"/>
</dbReference>
<evidence type="ECO:0000259" key="9">
    <source>
        <dbReference type="Pfam" id="PF18327"/>
    </source>
</evidence>
<feature type="domain" description="Aldehyde dehydrogenase" evidence="6">
    <location>
        <begin position="597"/>
        <end position="1052"/>
    </location>
</feature>
<sequence>MVEYSFLTLVIILMPEVSFDNAVSGIKMMIIDKEMANATPLLAALRSAYRMDESKAVKDLIGSLDLSSDALDRISARARDLVKEVRKSRVGQGGIDAFMHEFELSSKEGVVLMCLAEALLRVPDSETIDKLIRDKLTSADWEAHLGHSDSLFVNASTWALMLTGRVVNFKKEESRDFSGLLHKMVQKSGEPVIRKAVRQAMKILGKQFVMGRTIKEALERAVEEEKKGYRYSYDMLGEGARTMPDADRYFEAYRGAIEKIGSAAKGRGVIDSPGISIKLSAIHPRYQFSHFDRVMGEVVPRLKALALEAKKYDIGLTIDAEEADRLEISLAVLEAVSADPDLKGWNGLGLAVQAYQKRAPFVIDWLADMAHRHGRRLMVRLVKGAYWDTEIKVAQEQGQDGYPVYTRKISTDVSYLSCARKMLNDPEAFYPQFASHNAHTVASILEMAKAGQDFEFQRLHGMGEALYEQVVGKEGKGYPVRIYAPVGSHEDLLAYLVRRLLENGANSSFVNRIQDEKLPIDEIIADPIQKARALFNIPHPQIPLPLNLYGTERQNSRGLDLSDAPKLVDLGSKMKAFAVTGWSGGPIIGGLEVPGDKQTVTSPSDRGIKVGEMAWASRDQAEQAVARADRAWWGWNKTPAAKRAECLERMADLMEENTPELMVLCMCEAGKTTADAIAEVREAVDFCRYYAVRCRRDFGDAMVMPGPTGERNELSLQGRGVFLCISPWNFPLAIFLGQVSAALAAGNAVIAKPAEQTGLVAAAAIKLFHRAGVPGDVLHLLPGDGPTVAGPLLSDERIKGVAFTGSTETAKLIQRALAARDGEIVPLIAETGGQNAMIVDSTALPEQVVRDVLASSFQSAGQRCSALRVLFLQADVADKVLTMLGGAMDELTIGDSADLATDVGPVIDEDAQAMLTAHIERMRKEAKVIRDLPLPASTEKGTFVAPAAFEIAGLHVLQKEVFGPVLHVIRFKASELDSIIDQINNSGFGLTLGIHSRIDETVNYICQRVRVGNAYVNRNQIGAIVGVQPFGGTGLSGTGPKAGGPRYLHRFATEYAVSIDTTAAGGNTSLMTL</sequence>
<comment type="similarity">
    <text evidence="5">In the C-terminal section; belongs to the aldehyde dehydrogenase family.</text>
</comment>
<organism evidence="10 11">
    <name type="scientific">Kiloniella laminariae</name>
    <dbReference type="NCBI Taxonomy" id="454162"/>
    <lineage>
        <taxon>Bacteria</taxon>
        <taxon>Pseudomonadati</taxon>
        <taxon>Pseudomonadota</taxon>
        <taxon>Alphaproteobacteria</taxon>
        <taxon>Rhodospirillales</taxon>
        <taxon>Kiloniellaceae</taxon>
        <taxon>Kiloniella</taxon>
    </lineage>
</organism>
<keyword evidence="5" id="KW-0805">Transcription regulation</keyword>
<reference evidence="10" key="1">
    <citation type="submission" date="2022-12" db="EMBL/GenBank/DDBJ databases">
        <title>Bacterial isolates from different developmental stages of Nematostella vectensis.</title>
        <authorList>
            <person name="Fraune S."/>
        </authorList>
    </citation>
    <scope>NUCLEOTIDE SEQUENCE</scope>
    <source>
        <strain evidence="10">G21630-S1</strain>
    </source>
</reference>
<dbReference type="RefSeq" id="WP_269421589.1">
    <property type="nucleotide sequence ID" value="NZ_JAPWGY010000001.1"/>
</dbReference>
<dbReference type="EC" id="1.2.1.88" evidence="5"/>
<evidence type="ECO:0000313" key="10">
    <source>
        <dbReference type="EMBL" id="MCZ4279382.1"/>
    </source>
</evidence>
<feature type="domain" description="Proline dehydrogenase PutA" evidence="8">
    <location>
        <begin position="95"/>
        <end position="208"/>
    </location>
</feature>
<dbReference type="Gene3D" id="3.40.605.10">
    <property type="entry name" value="Aldehyde Dehydrogenase, Chain A, domain 1"/>
    <property type="match status" value="1"/>
</dbReference>
<keyword evidence="11" id="KW-1185">Reference proteome</keyword>
<dbReference type="EMBL" id="JAPWGY010000001">
    <property type="protein sequence ID" value="MCZ4279382.1"/>
    <property type="molecule type" value="Genomic_DNA"/>
</dbReference>
<keyword evidence="5" id="KW-0238">DNA-binding</keyword>
<dbReference type="Pfam" id="PF18327">
    <property type="entry name" value="PRODH"/>
    <property type="match status" value="1"/>
</dbReference>
<comment type="pathway">
    <text evidence="5">Amino-acid degradation; L-proline degradation into L-glutamate; L-glutamate from L-proline: step 1/2.</text>
</comment>
<evidence type="ECO:0000256" key="2">
    <source>
        <dbReference type="ARBA" id="ARBA00023002"/>
    </source>
</evidence>
<dbReference type="InterPro" id="IPR016162">
    <property type="entry name" value="Ald_DH_N"/>
</dbReference>
<dbReference type="InterPro" id="IPR005933">
    <property type="entry name" value="PutA_C"/>
</dbReference>
<gene>
    <name evidence="10" type="primary">putA</name>
    <name evidence="10" type="ORF">O4H49_01250</name>
</gene>
<comment type="catalytic activity">
    <reaction evidence="4 5">
        <text>L-glutamate 5-semialdehyde + NAD(+) + H2O = L-glutamate + NADH + 2 H(+)</text>
        <dbReference type="Rhea" id="RHEA:30235"/>
        <dbReference type="ChEBI" id="CHEBI:15377"/>
        <dbReference type="ChEBI" id="CHEBI:15378"/>
        <dbReference type="ChEBI" id="CHEBI:29985"/>
        <dbReference type="ChEBI" id="CHEBI:57540"/>
        <dbReference type="ChEBI" id="CHEBI:57945"/>
        <dbReference type="ChEBI" id="CHEBI:58066"/>
        <dbReference type="EC" id="1.2.1.88"/>
    </reaction>
</comment>
<dbReference type="InterPro" id="IPR002872">
    <property type="entry name" value="Proline_DH_dom"/>
</dbReference>
<dbReference type="InterPro" id="IPR016160">
    <property type="entry name" value="Ald_DH_CS_CYS"/>
</dbReference>
<dbReference type="CDD" id="cd07125">
    <property type="entry name" value="ALDH_PutA-P5CDH"/>
    <property type="match status" value="1"/>
</dbReference>
<comment type="caution">
    <text evidence="10">The sequence shown here is derived from an EMBL/GenBank/DDBJ whole genome shotgun (WGS) entry which is preliminary data.</text>
</comment>
<comment type="catalytic activity">
    <reaction evidence="5">
        <text>L-proline + a quinone = (S)-1-pyrroline-5-carboxylate + a quinol + H(+)</text>
        <dbReference type="Rhea" id="RHEA:23784"/>
        <dbReference type="ChEBI" id="CHEBI:15378"/>
        <dbReference type="ChEBI" id="CHEBI:17388"/>
        <dbReference type="ChEBI" id="CHEBI:24646"/>
        <dbReference type="ChEBI" id="CHEBI:60039"/>
        <dbReference type="ChEBI" id="CHEBI:132124"/>
        <dbReference type="EC" id="1.5.5.2"/>
    </reaction>
</comment>
<dbReference type="Gene3D" id="3.20.20.220">
    <property type="match status" value="1"/>
</dbReference>
<dbReference type="NCBIfam" id="NF008869">
    <property type="entry name" value="PRK11904.1"/>
    <property type="match status" value="1"/>
</dbReference>
<keyword evidence="5" id="KW-0274">FAD</keyword>
<dbReference type="Pfam" id="PF01619">
    <property type="entry name" value="Pro_dh"/>
    <property type="match status" value="1"/>
</dbReference>
<dbReference type="PIRSF" id="PIRSF000197">
    <property type="entry name" value="Bifunct_PutA"/>
    <property type="match status" value="1"/>
</dbReference>
<evidence type="ECO:0000259" key="8">
    <source>
        <dbReference type="Pfam" id="PF14850"/>
    </source>
</evidence>
<keyword evidence="5" id="KW-0678">Repressor</keyword>
<keyword evidence="2 5" id="KW-0560">Oxidoreductase</keyword>
<dbReference type="PANTHER" id="PTHR42862">
    <property type="entry name" value="DELTA-1-PYRROLINE-5-CARBOXYLATE DEHYDROGENASE 1, ISOFORM A-RELATED"/>
    <property type="match status" value="1"/>
</dbReference>
<dbReference type="GO" id="GO:0003842">
    <property type="term" value="F:L-glutamate gamma-semialdehyde dehydrogenase activity"/>
    <property type="evidence" value="ECO:0007669"/>
    <property type="project" value="UniProtKB-EC"/>
</dbReference>
<evidence type="ECO:0000256" key="3">
    <source>
        <dbReference type="ARBA" id="ARBA00023027"/>
    </source>
</evidence>
<dbReference type="PROSITE" id="PS00070">
    <property type="entry name" value="ALDEHYDE_DEHYDR_CYS"/>
    <property type="match status" value="1"/>
</dbReference>
<dbReference type="InterPro" id="IPR024082">
    <property type="entry name" value="PRODH_PutA_dom_II"/>
</dbReference>
<protein>
    <recommendedName>
        <fullName evidence="5">Bifunctional protein PutA</fullName>
    </recommendedName>
    <domain>
        <recommendedName>
            <fullName evidence="5">Proline dehydrogenase</fullName>
            <ecNumber evidence="5">1.5.5.2</ecNumber>
        </recommendedName>
        <alternativeName>
            <fullName evidence="5">Proline oxidase</fullName>
        </alternativeName>
    </domain>
    <domain>
        <recommendedName>
            <fullName evidence="5">Delta-1-pyrroline-5-carboxylate dehydrogenase</fullName>
            <shortName evidence="5">P5C dehydrogenase</shortName>
            <ecNumber evidence="5">1.2.1.88</ecNumber>
        </recommendedName>
        <alternativeName>
            <fullName evidence="5">L-glutamate gamma-semialdehyde dehydrogenase</fullName>
        </alternativeName>
    </domain>
</protein>
<dbReference type="InterPro" id="IPR050485">
    <property type="entry name" value="Proline_metab_enzyme"/>
</dbReference>
<comment type="cofactor">
    <cofactor evidence="5">
        <name>FAD</name>
        <dbReference type="ChEBI" id="CHEBI:57692"/>
    </cofactor>
</comment>
<dbReference type="Proteomes" id="UP001069802">
    <property type="component" value="Unassembled WGS sequence"/>
</dbReference>
<feature type="domain" description="Proline dehydrogenase" evidence="7">
    <location>
        <begin position="218"/>
        <end position="512"/>
    </location>
</feature>
<comment type="similarity">
    <text evidence="5">In the N-terminal section; belongs to the proline dehydrogenase family.</text>
</comment>
<dbReference type="SUPFAM" id="SSF51730">
    <property type="entry name" value="FAD-linked oxidoreductase"/>
    <property type="match status" value="1"/>
</dbReference>
<dbReference type="InterPro" id="IPR016163">
    <property type="entry name" value="Ald_DH_C"/>
</dbReference>
<accession>A0ABT4LE63</accession>
<name>A0ABT4LE63_9PROT</name>
<keyword evidence="5" id="KW-0285">Flavoprotein</keyword>
<dbReference type="Gene3D" id="3.40.309.10">
    <property type="entry name" value="Aldehyde Dehydrogenase, Chain A, domain 2"/>
    <property type="match status" value="1"/>
</dbReference>
<keyword evidence="5" id="KW-0804">Transcription</keyword>
<dbReference type="Pfam" id="PF14850">
    <property type="entry name" value="Pro_dh-DNA_bdg"/>
    <property type="match status" value="1"/>
</dbReference>
<dbReference type="SUPFAM" id="SSF81935">
    <property type="entry name" value="N-terminal domain of bifunctional PutA protein"/>
    <property type="match status" value="1"/>
</dbReference>
<dbReference type="InterPro" id="IPR015590">
    <property type="entry name" value="Aldehyde_DH_dom"/>
</dbReference>
<dbReference type="InterPro" id="IPR041349">
    <property type="entry name" value="PRODH"/>
</dbReference>
<keyword evidence="3 5" id="KW-0520">NAD</keyword>
<dbReference type="InterPro" id="IPR025703">
    <property type="entry name" value="Bifunct_PutA"/>
</dbReference>
<comment type="function">
    <text evidence="5">Oxidizes proline to glutamate for use as a carbon and nitrogen source.</text>
</comment>